<evidence type="ECO:0000256" key="1">
    <source>
        <dbReference type="ARBA" id="ARBA00013017"/>
    </source>
</evidence>
<evidence type="ECO:0000313" key="11">
    <source>
        <dbReference type="EMBL" id="KAJ6441534.1"/>
    </source>
</evidence>
<dbReference type="Gene3D" id="3.40.30.10">
    <property type="entry name" value="Glutaredoxin"/>
    <property type="match status" value="1"/>
</dbReference>
<keyword evidence="6" id="KW-0676">Redox-active center</keyword>
<dbReference type="EC" id="1.11.1.24" evidence="1"/>
<name>A0AB34FQ65_9HYPO</name>
<organism evidence="11 12">
    <name type="scientific">Purpureocillium lavendulum</name>
    <dbReference type="NCBI Taxonomy" id="1247861"/>
    <lineage>
        <taxon>Eukaryota</taxon>
        <taxon>Fungi</taxon>
        <taxon>Dikarya</taxon>
        <taxon>Ascomycota</taxon>
        <taxon>Pezizomycotina</taxon>
        <taxon>Sordariomycetes</taxon>
        <taxon>Hypocreomycetidae</taxon>
        <taxon>Hypocreales</taxon>
        <taxon>Ophiocordycipitaceae</taxon>
        <taxon>Purpureocillium</taxon>
    </lineage>
</organism>
<keyword evidence="4" id="KW-0560">Oxidoreductase</keyword>
<dbReference type="InterPro" id="IPR013766">
    <property type="entry name" value="Thioredoxin_domain"/>
</dbReference>
<dbReference type="InterPro" id="IPR000866">
    <property type="entry name" value="AhpC/TSA"/>
</dbReference>
<dbReference type="Proteomes" id="UP001163105">
    <property type="component" value="Unassembled WGS sequence"/>
</dbReference>
<evidence type="ECO:0000256" key="2">
    <source>
        <dbReference type="ARBA" id="ARBA00022559"/>
    </source>
</evidence>
<dbReference type="InterPro" id="IPR036249">
    <property type="entry name" value="Thioredoxin-like_sf"/>
</dbReference>
<dbReference type="GO" id="GO:0008379">
    <property type="term" value="F:thioredoxin peroxidase activity"/>
    <property type="evidence" value="ECO:0007669"/>
    <property type="project" value="TreeGrafter"/>
</dbReference>
<dbReference type="AlphaFoldDB" id="A0AB34FQ65"/>
<comment type="catalytic activity">
    <reaction evidence="9">
        <text>a hydroperoxide + [thioredoxin]-dithiol = an alcohol + [thioredoxin]-disulfide + H2O</text>
        <dbReference type="Rhea" id="RHEA:62620"/>
        <dbReference type="Rhea" id="RHEA-COMP:10698"/>
        <dbReference type="Rhea" id="RHEA-COMP:10700"/>
        <dbReference type="ChEBI" id="CHEBI:15377"/>
        <dbReference type="ChEBI" id="CHEBI:29950"/>
        <dbReference type="ChEBI" id="CHEBI:30879"/>
        <dbReference type="ChEBI" id="CHEBI:35924"/>
        <dbReference type="ChEBI" id="CHEBI:50058"/>
        <dbReference type="EC" id="1.11.1.24"/>
    </reaction>
</comment>
<evidence type="ECO:0000256" key="8">
    <source>
        <dbReference type="ARBA" id="ARBA00038489"/>
    </source>
</evidence>
<dbReference type="GO" id="GO:0034599">
    <property type="term" value="P:cellular response to oxidative stress"/>
    <property type="evidence" value="ECO:0007669"/>
    <property type="project" value="TreeGrafter"/>
</dbReference>
<dbReference type="SUPFAM" id="SSF52833">
    <property type="entry name" value="Thioredoxin-like"/>
    <property type="match status" value="1"/>
</dbReference>
<keyword evidence="12" id="KW-1185">Reference proteome</keyword>
<dbReference type="PROSITE" id="PS51352">
    <property type="entry name" value="THIOREDOXIN_2"/>
    <property type="match status" value="1"/>
</dbReference>
<keyword evidence="3" id="KW-0049">Antioxidant</keyword>
<evidence type="ECO:0000256" key="5">
    <source>
        <dbReference type="ARBA" id="ARBA00023157"/>
    </source>
</evidence>
<comment type="caution">
    <text evidence="11">The sequence shown here is derived from an EMBL/GenBank/DDBJ whole genome shotgun (WGS) entry which is preliminary data.</text>
</comment>
<sequence length="215" mass="23410">MGPTLAEQLHDVTCKVDTIPPEIRDAILDAKRDIETSFDPSKVIGIGDQLPEFELSDASGNRVSSASLLANGPVLIAFYRGEWCPFCNLALRAFQQRLHDITAKGVTFVAISPELPDASLTTVEKNELAFPVLSDVGNGLARRLGIVWKQPDTLRPVFEHLSGGLDARNGDDSLEVPVPTTLLVDRTGAVRNVHAQPDYFQRLDPAVALGWIESL</sequence>
<evidence type="ECO:0000259" key="10">
    <source>
        <dbReference type="PROSITE" id="PS51352"/>
    </source>
</evidence>
<evidence type="ECO:0000256" key="7">
    <source>
        <dbReference type="ARBA" id="ARBA00032824"/>
    </source>
</evidence>
<keyword evidence="5" id="KW-1015">Disulfide bond</keyword>
<dbReference type="Pfam" id="PF00578">
    <property type="entry name" value="AhpC-TSA"/>
    <property type="match status" value="1"/>
</dbReference>
<comment type="similarity">
    <text evidence="8">Belongs to the peroxiredoxin family. BCP/PrxQ subfamily.</text>
</comment>
<dbReference type="GO" id="GO:0045454">
    <property type="term" value="P:cell redox homeostasis"/>
    <property type="evidence" value="ECO:0007669"/>
    <property type="project" value="TreeGrafter"/>
</dbReference>
<gene>
    <name evidence="11" type="ORF">O9K51_05085</name>
</gene>
<dbReference type="GO" id="GO:0005737">
    <property type="term" value="C:cytoplasm"/>
    <property type="evidence" value="ECO:0007669"/>
    <property type="project" value="TreeGrafter"/>
</dbReference>
<dbReference type="PANTHER" id="PTHR42801">
    <property type="entry name" value="THIOREDOXIN-DEPENDENT PEROXIDE REDUCTASE"/>
    <property type="match status" value="1"/>
</dbReference>
<evidence type="ECO:0000256" key="4">
    <source>
        <dbReference type="ARBA" id="ARBA00023002"/>
    </source>
</evidence>
<protein>
    <recommendedName>
        <fullName evidence="1">thioredoxin-dependent peroxiredoxin</fullName>
        <ecNumber evidence="1">1.11.1.24</ecNumber>
    </recommendedName>
    <alternativeName>
        <fullName evidence="7">Thioredoxin peroxidase</fullName>
    </alternativeName>
</protein>
<evidence type="ECO:0000256" key="9">
    <source>
        <dbReference type="ARBA" id="ARBA00049091"/>
    </source>
</evidence>
<dbReference type="PANTHER" id="PTHR42801:SF7">
    <property type="entry name" value="SLL1159 PROTEIN"/>
    <property type="match status" value="1"/>
</dbReference>
<proteinExistence type="inferred from homology"/>
<evidence type="ECO:0000313" key="12">
    <source>
        <dbReference type="Proteomes" id="UP001163105"/>
    </source>
</evidence>
<dbReference type="CDD" id="cd02970">
    <property type="entry name" value="PRX_like2"/>
    <property type="match status" value="1"/>
</dbReference>
<reference evidence="11" key="1">
    <citation type="submission" date="2023-01" db="EMBL/GenBank/DDBJ databases">
        <title>The growth and conidiation of Purpureocillium lavendulum are regulated by nitrogen source and histone H3K14 acetylation.</title>
        <authorList>
            <person name="Tang P."/>
            <person name="Han J."/>
            <person name="Zhang C."/>
            <person name="Tang P."/>
            <person name="Qi F."/>
            <person name="Zhang K."/>
            <person name="Liang L."/>
        </authorList>
    </citation>
    <scope>NUCLEOTIDE SEQUENCE</scope>
    <source>
        <strain evidence="11">YMF1.00683</strain>
    </source>
</reference>
<evidence type="ECO:0000256" key="3">
    <source>
        <dbReference type="ARBA" id="ARBA00022862"/>
    </source>
</evidence>
<feature type="domain" description="Thioredoxin" evidence="10">
    <location>
        <begin position="44"/>
        <end position="215"/>
    </location>
</feature>
<accession>A0AB34FQ65</accession>
<dbReference type="InterPro" id="IPR050924">
    <property type="entry name" value="Peroxiredoxin_BCP/PrxQ"/>
</dbReference>
<keyword evidence="2" id="KW-0575">Peroxidase</keyword>
<evidence type="ECO:0000256" key="6">
    <source>
        <dbReference type="ARBA" id="ARBA00023284"/>
    </source>
</evidence>
<dbReference type="EMBL" id="JAQHRD010000004">
    <property type="protein sequence ID" value="KAJ6441534.1"/>
    <property type="molecule type" value="Genomic_DNA"/>
</dbReference>